<organism evidence="2">
    <name type="scientific">Hemiselmis andersenii</name>
    <name type="common">Cryptophyte alga</name>
    <dbReference type="NCBI Taxonomy" id="464988"/>
    <lineage>
        <taxon>Eukaryota</taxon>
        <taxon>Cryptophyceae</taxon>
        <taxon>Cryptomonadales</taxon>
        <taxon>Hemiselmidaceae</taxon>
        <taxon>Hemiselmis</taxon>
    </lineage>
</organism>
<protein>
    <submittedName>
        <fullName evidence="2">Uncharacterized protein</fullName>
    </submittedName>
</protein>
<dbReference type="EMBL" id="HBFK01011096">
    <property type="protein sequence ID" value="CAD8740165.1"/>
    <property type="molecule type" value="Transcribed_RNA"/>
</dbReference>
<reference evidence="2" key="1">
    <citation type="submission" date="2021-01" db="EMBL/GenBank/DDBJ databases">
        <authorList>
            <person name="Corre E."/>
            <person name="Pelletier E."/>
            <person name="Niang G."/>
            <person name="Scheremetjew M."/>
            <person name="Finn R."/>
            <person name="Kale V."/>
            <person name="Holt S."/>
            <person name="Cochrane G."/>
            <person name="Meng A."/>
            <person name="Brown T."/>
            <person name="Cohen L."/>
        </authorList>
    </citation>
    <scope>NUCLEOTIDE SEQUENCE</scope>
    <source>
        <strain evidence="1">CCMP441</strain>
        <strain evidence="2">CCMP644</strain>
    </source>
</reference>
<gene>
    <name evidence="2" type="ORF">HAND00432_LOCUS37965</name>
    <name evidence="1" type="ORF">HAND1043_LOCUS6657</name>
</gene>
<accession>A0A6T8JAZ6</accession>
<sequence length="119" mass="13699">MEKLLRSYSADHSKLLDVTRCQVVFERFEDLTNCLGIMITDDLVRVERVKNRLSMAYNAKESAGYRDVCVNLRNTTQTAVALGVEQHICEVQLLLKDFSDLRTHQGHSLYVRARNHRGC</sequence>
<proteinExistence type="predicted"/>
<name>A0A6T8JAZ6_HEMAN</name>
<evidence type="ECO:0000313" key="2">
    <source>
        <dbReference type="EMBL" id="CAD8986952.1"/>
    </source>
</evidence>
<dbReference type="AlphaFoldDB" id="A0A6T8JAZ6"/>
<dbReference type="EMBL" id="HBFX01062874">
    <property type="protein sequence ID" value="CAD8986952.1"/>
    <property type="molecule type" value="Transcribed_RNA"/>
</dbReference>
<evidence type="ECO:0000313" key="1">
    <source>
        <dbReference type="EMBL" id="CAD8740165.1"/>
    </source>
</evidence>